<feature type="transmembrane region" description="Helical" evidence="1">
    <location>
        <begin position="6"/>
        <end position="25"/>
    </location>
</feature>
<dbReference type="EMBL" id="QDDL01000002">
    <property type="protein sequence ID" value="PVZ70276.1"/>
    <property type="molecule type" value="Genomic_DNA"/>
</dbReference>
<dbReference type="AlphaFoldDB" id="A0A2V1H3R1"/>
<dbReference type="Pfam" id="PF06667">
    <property type="entry name" value="PspB"/>
    <property type="match status" value="1"/>
</dbReference>
<dbReference type="OrthoDB" id="6198106at2"/>
<keyword evidence="1" id="KW-1133">Transmembrane helix</keyword>
<protein>
    <submittedName>
        <fullName evidence="2">Envelope stress response membrane protein PspB</fullName>
    </submittedName>
</protein>
<gene>
    <name evidence="2" type="ORF">DC094_06670</name>
</gene>
<reference evidence="2 3" key="1">
    <citation type="submission" date="2018-04" db="EMBL/GenBank/DDBJ databases">
        <title>Thalassorhabdus spongiae gen. nov., sp. nov., isolated from a marine sponge in South-West Iceland.</title>
        <authorList>
            <person name="Knobloch S."/>
            <person name="Daussin A."/>
            <person name="Johannsson R."/>
            <person name="Marteinsson V.T."/>
        </authorList>
    </citation>
    <scope>NUCLEOTIDE SEQUENCE [LARGE SCALE GENOMIC DNA]</scope>
    <source>
        <strain evidence="2 3">Hp12</strain>
    </source>
</reference>
<evidence type="ECO:0000256" key="1">
    <source>
        <dbReference type="SAM" id="Phobius"/>
    </source>
</evidence>
<evidence type="ECO:0000313" key="3">
    <source>
        <dbReference type="Proteomes" id="UP000244906"/>
    </source>
</evidence>
<evidence type="ECO:0000313" key="2">
    <source>
        <dbReference type="EMBL" id="PVZ70276.1"/>
    </source>
</evidence>
<comment type="caution">
    <text evidence="2">The sequence shown here is derived from an EMBL/GenBank/DDBJ whole genome shotgun (WGS) entry which is preliminary data.</text>
</comment>
<proteinExistence type="predicted"/>
<sequence length="75" mass="9148">MSEDILELVILISVLLALFIYMPWLRHKRRQDERLDQESQELFDASIIRLESMEERIHTLERILDSEVPDWRNRP</sequence>
<keyword evidence="3" id="KW-1185">Reference proteome</keyword>
<dbReference type="InterPro" id="IPR009554">
    <property type="entry name" value="Phageshock_PspB"/>
</dbReference>
<dbReference type="RefSeq" id="WP_116686349.1">
    <property type="nucleotide sequence ID" value="NZ_CAWNYD010000002.1"/>
</dbReference>
<keyword evidence="1" id="KW-0812">Transmembrane</keyword>
<dbReference type="GO" id="GO:0009271">
    <property type="term" value="P:phage shock"/>
    <property type="evidence" value="ECO:0007669"/>
    <property type="project" value="InterPro"/>
</dbReference>
<organism evidence="2 3">
    <name type="scientific">Pelagibaculum spongiae</name>
    <dbReference type="NCBI Taxonomy" id="2080658"/>
    <lineage>
        <taxon>Bacteria</taxon>
        <taxon>Pseudomonadati</taxon>
        <taxon>Pseudomonadota</taxon>
        <taxon>Gammaproteobacteria</taxon>
        <taxon>Oceanospirillales</taxon>
        <taxon>Pelagibaculum</taxon>
    </lineage>
</organism>
<dbReference type="Proteomes" id="UP000244906">
    <property type="component" value="Unassembled WGS sequence"/>
</dbReference>
<keyword evidence="1" id="KW-0472">Membrane</keyword>
<accession>A0A2V1H3R1</accession>
<dbReference type="GO" id="GO:0006355">
    <property type="term" value="P:regulation of DNA-templated transcription"/>
    <property type="evidence" value="ECO:0007669"/>
    <property type="project" value="InterPro"/>
</dbReference>
<name>A0A2V1H3R1_9GAMM</name>